<dbReference type="AlphaFoldDB" id="A6HQR1"/>
<proteinExistence type="predicted"/>
<dbReference type="Proteomes" id="UP000234681">
    <property type="component" value="Chromosome 7"/>
</dbReference>
<evidence type="ECO:0000313" key="1">
    <source>
        <dbReference type="EMBL" id="EDM16511.1"/>
    </source>
</evidence>
<sequence>MGLSVLQPCAQASPSSHPLCFKISESQRKTNRKCRCYWEHRGPHLSITALTESCPGLGGILLPPSEVGGGSYPISASPGGGSAFVGWFQVWSPPAQESQYFLVSIHEVLPQVRESLCWSWVF</sequence>
<dbReference type="EMBL" id="CH473950">
    <property type="protein sequence ID" value="EDM16511.1"/>
    <property type="molecule type" value="Genomic_DNA"/>
</dbReference>
<protein>
    <submittedName>
        <fullName evidence="1">RCG59777</fullName>
    </submittedName>
</protein>
<accession>A6HQR1</accession>
<organism evidence="1 2">
    <name type="scientific">Rattus norvegicus</name>
    <name type="common">Rat</name>
    <dbReference type="NCBI Taxonomy" id="10116"/>
    <lineage>
        <taxon>Eukaryota</taxon>
        <taxon>Metazoa</taxon>
        <taxon>Chordata</taxon>
        <taxon>Craniata</taxon>
        <taxon>Vertebrata</taxon>
        <taxon>Euteleostomi</taxon>
        <taxon>Mammalia</taxon>
        <taxon>Eutheria</taxon>
        <taxon>Euarchontoglires</taxon>
        <taxon>Glires</taxon>
        <taxon>Rodentia</taxon>
        <taxon>Myomorpha</taxon>
        <taxon>Muroidea</taxon>
        <taxon>Muridae</taxon>
        <taxon>Murinae</taxon>
        <taxon>Rattus</taxon>
    </lineage>
</organism>
<evidence type="ECO:0000313" key="2">
    <source>
        <dbReference type="Proteomes" id="UP000234681"/>
    </source>
</evidence>
<name>A6HQR1_RAT</name>
<gene>
    <name evidence="1" type="ORF">rCG_59777</name>
</gene>
<reference evidence="1 2" key="1">
    <citation type="submission" date="2005-09" db="EMBL/GenBank/DDBJ databases">
        <authorList>
            <person name="Mural R.J."/>
            <person name="Li P.W."/>
            <person name="Adams M.D."/>
            <person name="Amanatides P.G."/>
            <person name="Baden-Tillson H."/>
            <person name="Barnstead M."/>
            <person name="Chin S.H."/>
            <person name="Dew I."/>
            <person name="Evans C.A."/>
            <person name="Ferriera S."/>
            <person name="Flanigan M."/>
            <person name="Fosler C."/>
            <person name="Glodek A."/>
            <person name="Gu Z."/>
            <person name="Holt R.A."/>
            <person name="Jennings D."/>
            <person name="Kraft C.L."/>
            <person name="Lu F."/>
            <person name="Nguyen T."/>
            <person name="Nusskern D.R."/>
            <person name="Pfannkoch C.M."/>
            <person name="Sitter C."/>
            <person name="Sutton G.G."/>
            <person name="Venter J.C."/>
            <person name="Wang Z."/>
            <person name="Woodage T."/>
            <person name="Zheng X.H."/>
            <person name="Zhong F."/>
        </authorList>
    </citation>
    <scope>NUCLEOTIDE SEQUENCE [LARGE SCALE GENOMIC DNA]</scope>
    <source>
        <strain>BN</strain>
        <strain evidence="2">Sprague-Dawley</strain>
    </source>
</reference>